<feature type="transmembrane region" description="Helical" evidence="7">
    <location>
        <begin position="90"/>
        <end position="111"/>
    </location>
</feature>
<feature type="transmembrane region" description="Helical" evidence="7">
    <location>
        <begin position="12"/>
        <end position="30"/>
    </location>
</feature>
<evidence type="ECO:0000256" key="2">
    <source>
        <dbReference type="ARBA" id="ARBA00007400"/>
    </source>
</evidence>
<feature type="transmembrane region" description="Helical" evidence="7">
    <location>
        <begin position="169"/>
        <end position="184"/>
    </location>
</feature>
<evidence type="ECO:0000259" key="8">
    <source>
        <dbReference type="Pfam" id="PF01757"/>
    </source>
</evidence>
<feature type="transmembrane region" description="Helical" evidence="7">
    <location>
        <begin position="145"/>
        <end position="162"/>
    </location>
</feature>
<dbReference type="InterPro" id="IPR002656">
    <property type="entry name" value="Acyl_transf_3_dom"/>
</dbReference>
<evidence type="ECO:0000256" key="5">
    <source>
        <dbReference type="ARBA" id="ARBA00022989"/>
    </source>
</evidence>
<keyword evidence="3" id="KW-1003">Cell membrane</keyword>
<feature type="transmembrane region" description="Helical" evidence="7">
    <location>
        <begin position="321"/>
        <end position="340"/>
    </location>
</feature>
<sequence>MFTKAETARVKGIGILLLLFHHLFYNVDFVEKTKMEFLFLSEDRIQPVAVMARVCVWLFVFLSAYGLSLQYQKRGGANSESTLQFLIRRWFSLMKAFWPVYVFVFFGYWIVRGNPMRVYENSVIRMIADVFAVSDFFQTGLLSGVWWYMCLAQIIVLLIPLIDSLCERLGMAVVPIGFLLPQFIPDSIHSKYGGSYLNYFLVILLAAACAKGDVLNNLMSRKMKHGKWSEVVFATVLFLGAAGLLVLRFSISQNDLWQICGLLSALAAFLIIVLVGRYFKAHVISAPLEFLGKHSGNMFMVHAFFYGPCSALVFWSHNAILSYFTLLVMSLAFSISIEAIKKWSKYNKRMTTVTNWVTSKLHA</sequence>
<proteinExistence type="inferred from homology"/>
<comment type="similarity">
    <text evidence="2">Belongs to the acyltransferase 3 family.</text>
</comment>
<feature type="domain" description="Acyltransferase 3" evidence="8">
    <location>
        <begin position="10"/>
        <end position="337"/>
    </location>
</feature>
<feature type="transmembrane region" description="Helical" evidence="7">
    <location>
        <begin position="231"/>
        <end position="250"/>
    </location>
</feature>
<protein>
    <recommendedName>
        <fullName evidence="8">Acyltransferase 3 domain-containing protein</fullName>
    </recommendedName>
</protein>
<dbReference type="EMBL" id="JAJEQC010000001">
    <property type="protein sequence ID" value="MCC2135588.1"/>
    <property type="molecule type" value="Genomic_DNA"/>
</dbReference>
<dbReference type="AlphaFoldDB" id="A0AAE3DG75"/>
<keyword evidence="5 7" id="KW-1133">Transmembrane helix</keyword>
<evidence type="ECO:0000256" key="7">
    <source>
        <dbReference type="SAM" id="Phobius"/>
    </source>
</evidence>
<evidence type="ECO:0000313" key="10">
    <source>
        <dbReference type="Proteomes" id="UP001199424"/>
    </source>
</evidence>
<feature type="transmembrane region" description="Helical" evidence="7">
    <location>
        <begin position="50"/>
        <end position="69"/>
    </location>
</feature>
<organism evidence="9 10">
    <name type="scientific">Hominenteromicrobium mulieris</name>
    <dbReference type="NCBI Taxonomy" id="2885357"/>
    <lineage>
        <taxon>Bacteria</taxon>
        <taxon>Bacillati</taxon>
        <taxon>Bacillota</taxon>
        <taxon>Clostridia</taxon>
        <taxon>Eubacteriales</taxon>
        <taxon>Oscillospiraceae</taxon>
        <taxon>Hominenteromicrobium</taxon>
    </lineage>
</organism>
<keyword evidence="10" id="KW-1185">Reference proteome</keyword>
<comment type="caution">
    <text evidence="9">The sequence shown here is derived from an EMBL/GenBank/DDBJ whole genome shotgun (WGS) entry which is preliminary data.</text>
</comment>
<feature type="transmembrane region" description="Helical" evidence="7">
    <location>
        <begin position="297"/>
        <end position="315"/>
    </location>
</feature>
<evidence type="ECO:0000256" key="6">
    <source>
        <dbReference type="ARBA" id="ARBA00023136"/>
    </source>
</evidence>
<dbReference type="Proteomes" id="UP001199424">
    <property type="component" value="Unassembled WGS sequence"/>
</dbReference>
<evidence type="ECO:0000313" key="9">
    <source>
        <dbReference type="EMBL" id="MCC2135588.1"/>
    </source>
</evidence>
<evidence type="ECO:0000256" key="4">
    <source>
        <dbReference type="ARBA" id="ARBA00022692"/>
    </source>
</evidence>
<dbReference type="Pfam" id="PF01757">
    <property type="entry name" value="Acyl_transf_3"/>
    <property type="match status" value="1"/>
</dbReference>
<dbReference type="GO" id="GO:0016413">
    <property type="term" value="F:O-acetyltransferase activity"/>
    <property type="evidence" value="ECO:0007669"/>
    <property type="project" value="TreeGrafter"/>
</dbReference>
<dbReference type="GO" id="GO:0005886">
    <property type="term" value="C:plasma membrane"/>
    <property type="evidence" value="ECO:0007669"/>
    <property type="project" value="UniProtKB-SubCell"/>
</dbReference>
<dbReference type="PANTHER" id="PTHR40074">
    <property type="entry name" value="O-ACETYLTRANSFERASE WECH"/>
    <property type="match status" value="1"/>
</dbReference>
<name>A0AAE3DG75_9FIRM</name>
<dbReference type="RefSeq" id="WP_308448227.1">
    <property type="nucleotide sequence ID" value="NZ_JAJEQC010000001.1"/>
</dbReference>
<gene>
    <name evidence="9" type="ORF">LKD31_00955</name>
</gene>
<feature type="transmembrane region" description="Helical" evidence="7">
    <location>
        <begin position="256"/>
        <end position="276"/>
    </location>
</feature>
<accession>A0AAE3DG75</accession>
<evidence type="ECO:0000256" key="3">
    <source>
        <dbReference type="ARBA" id="ARBA00022475"/>
    </source>
</evidence>
<dbReference type="PANTHER" id="PTHR40074:SF2">
    <property type="entry name" value="O-ACETYLTRANSFERASE WECH"/>
    <property type="match status" value="1"/>
</dbReference>
<reference evidence="9" key="1">
    <citation type="submission" date="2021-10" db="EMBL/GenBank/DDBJ databases">
        <title>Anaerobic single-cell dispensing facilitates the cultivation of human gut bacteria.</title>
        <authorList>
            <person name="Afrizal A."/>
        </authorList>
    </citation>
    <scope>NUCLEOTIDE SEQUENCE</scope>
    <source>
        <strain evidence="9">CLA-AA-H250</strain>
    </source>
</reference>
<feature type="transmembrane region" description="Helical" evidence="7">
    <location>
        <begin position="196"/>
        <end position="219"/>
    </location>
</feature>
<comment type="subcellular location">
    <subcellularLocation>
        <location evidence="1">Cell membrane</location>
        <topology evidence="1">Multi-pass membrane protein</topology>
    </subcellularLocation>
</comment>
<evidence type="ECO:0000256" key="1">
    <source>
        <dbReference type="ARBA" id="ARBA00004651"/>
    </source>
</evidence>
<keyword evidence="4 7" id="KW-0812">Transmembrane</keyword>
<keyword evidence="6 7" id="KW-0472">Membrane</keyword>
<dbReference type="GO" id="GO:0009246">
    <property type="term" value="P:enterobacterial common antigen biosynthetic process"/>
    <property type="evidence" value="ECO:0007669"/>
    <property type="project" value="TreeGrafter"/>
</dbReference>